<dbReference type="Proteomes" id="UP000886595">
    <property type="component" value="Unassembled WGS sequence"/>
</dbReference>
<evidence type="ECO:0000259" key="3">
    <source>
        <dbReference type="Pfam" id="PF02902"/>
    </source>
</evidence>
<dbReference type="GO" id="GO:0006508">
    <property type="term" value="P:proteolysis"/>
    <property type="evidence" value="ECO:0007669"/>
    <property type="project" value="UniProtKB-KW"/>
</dbReference>
<dbReference type="InterPro" id="IPR003653">
    <property type="entry name" value="Peptidase_C48_C"/>
</dbReference>
<evidence type="ECO:0000256" key="2">
    <source>
        <dbReference type="ARBA" id="ARBA00022801"/>
    </source>
</evidence>
<proteinExistence type="predicted"/>
<name>A0A8X7RSI3_BRACI</name>
<dbReference type="GO" id="GO:0008234">
    <property type="term" value="F:cysteine-type peptidase activity"/>
    <property type="evidence" value="ECO:0007669"/>
    <property type="project" value="InterPro"/>
</dbReference>
<evidence type="ECO:0000313" key="5">
    <source>
        <dbReference type="Proteomes" id="UP000886595"/>
    </source>
</evidence>
<dbReference type="EMBL" id="JAAMPC010000009">
    <property type="protein sequence ID" value="KAG2293307.1"/>
    <property type="molecule type" value="Genomic_DNA"/>
</dbReference>
<dbReference type="Pfam" id="PF02902">
    <property type="entry name" value="Peptidase_C48"/>
    <property type="match status" value="1"/>
</dbReference>
<sequence length="256" mass="29397">MEVPKKRRPLAGDGNDEAEILGPIVDSMAANALFLEFANIPAKSMFQRLLTETVSKPAKPTLLSRWSRDYRCFALAKEVYRIPICLVRYSCYLVKRKRLKRGHGDNVYKDPQRTLVGCLPLGLILNLTLFHGGTRCYSRWPQANKMGQYRAHFVLISMLVRRHGRNYPSRRCRFVDYAALRIISKFVIVREGLDKLGFNREGLSGQFQPKTLPNVKKVLLVDVDRCTPMMWGKDHWVGLVINLTCRQVEILTATFP</sequence>
<evidence type="ECO:0000256" key="1">
    <source>
        <dbReference type="ARBA" id="ARBA00022670"/>
    </source>
</evidence>
<organism evidence="4 5">
    <name type="scientific">Brassica carinata</name>
    <name type="common">Ethiopian mustard</name>
    <name type="synonym">Abyssinian cabbage</name>
    <dbReference type="NCBI Taxonomy" id="52824"/>
    <lineage>
        <taxon>Eukaryota</taxon>
        <taxon>Viridiplantae</taxon>
        <taxon>Streptophyta</taxon>
        <taxon>Embryophyta</taxon>
        <taxon>Tracheophyta</taxon>
        <taxon>Spermatophyta</taxon>
        <taxon>Magnoliopsida</taxon>
        <taxon>eudicotyledons</taxon>
        <taxon>Gunneridae</taxon>
        <taxon>Pentapetalae</taxon>
        <taxon>rosids</taxon>
        <taxon>malvids</taxon>
        <taxon>Brassicales</taxon>
        <taxon>Brassicaceae</taxon>
        <taxon>Brassiceae</taxon>
        <taxon>Brassica</taxon>
    </lineage>
</organism>
<evidence type="ECO:0000313" key="4">
    <source>
        <dbReference type="EMBL" id="KAG2293307.1"/>
    </source>
</evidence>
<accession>A0A8X7RSI3</accession>
<feature type="domain" description="Ubiquitin-like protease family profile" evidence="3">
    <location>
        <begin position="167"/>
        <end position="251"/>
    </location>
</feature>
<keyword evidence="2" id="KW-0378">Hydrolase</keyword>
<protein>
    <recommendedName>
        <fullName evidence="3">Ubiquitin-like protease family profile domain-containing protein</fullName>
    </recommendedName>
</protein>
<comment type="caution">
    <text evidence="4">The sequence shown here is derived from an EMBL/GenBank/DDBJ whole genome shotgun (WGS) entry which is preliminary data.</text>
</comment>
<dbReference type="AlphaFoldDB" id="A0A8X7RSI3"/>
<keyword evidence="1" id="KW-0645">Protease</keyword>
<gene>
    <name evidence="4" type="ORF">Bca52824_039976</name>
</gene>
<reference evidence="4 5" key="1">
    <citation type="submission" date="2020-02" db="EMBL/GenBank/DDBJ databases">
        <authorList>
            <person name="Ma Q."/>
            <person name="Huang Y."/>
            <person name="Song X."/>
            <person name="Pei D."/>
        </authorList>
    </citation>
    <scope>NUCLEOTIDE SEQUENCE [LARGE SCALE GENOMIC DNA]</scope>
    <source>
        <strain evidence="4">Sxm20200214</strain>
        <tissue evidence="4">Leaf</tissue>
    </source>
</reference>
<keyword evidence="5" id="KW-1185">Reference proteome</keyword>